<dbReference type="KEGG" id="smo:SELMODRAFT_411101"/>
<dbReference type="InParanoid" id="D8RGK8"/>
<evidence type="ECO:0000256" key="1">
    <source>
        <dbReference type="SAM" id="MobiDB-lite"/>
    </source>
</evidence>
<feature type="compositionally biased region" description="Basic and acidic residues" evidence="1">
    <location>
        <begin position="1"/>
        <end position="32"/>
    </location>
</feature>
<evidence type="ECO:0000313" key="3">
    <source>
        <dbReference type="Proteomes" id="UP000001514"/>
    </source>
</evidence>
<name>D8RGK8_SELML</name>
<organism evidence="3">
    <name type="scientific">Selaginella moellendorffii</name>
    <name type="common">Spikemoss</name>
    <dbReference type="NCBI Taxonomy" id="88036"/>
    <lineage>
        <taxon>Eukaryota</taxon>
        <taxon>Viridiplantae</taxon>
        <taxon>Streptophyta</taxon>
        <taxon>Embryophyta</taxon>
        <taxon>Tracheophyta</taxon>
        <taxon>Lycopodiopsida</taxon>
        <taxon>Selaginellales</taxon>
        <taxon>Selaginellaceae</taxon>
        <taxon>Selaginella</taxon>
    </lineage>
</organism>
<accession>D8RGK8</accession>
<feature type="region of interest" description="Disordered" evidence="1">
    <location>
        <begin position="201"/>
        <end position="225"/>
    </location>
</feature>
<proteinExistence type="predicted"/>
<feature type="compositionally biased region" description="Basic and acidic residues" evidence="1">
    <location>
        <begin position="39"/>
        <end position="64"/>
    </location>
</feature>
<gene>
    <name evidence="2" type="ORF">SELMODRAFT_411101</name>
</gene>
<dbReference type="Proteomes" id="UP000001514">
    <property type="component" value="Unassembled WGS sequence"/>
</dbReference>
<dbReference type="EMBL" id="GL377579">
    <property type="protein sequence ID" value="EFJ28373.1"/>
    <property type="molecule type" value="Genomic_DNA"/>
</dbReference>
<reference evidence="2 3" key="1">
    <citation type="journal article" date="2011" name="Science">
        <title>The Selaginella genome identifies genetic changes associated with the evolution of vascular plants.</title>
        <authorList>
            <person name="Banks J.A."/>
            <person name="Nishiyama T."/>
            <person name="Hasebe M."/>
            <person name="Bowman J.L."/>
            <person name="Gribskov M."/>
            <person name="dePamphilis C."/>
            <person name="Albert V.A."/>
            <person name="Aono N."/>
            <person name="Aoyama T."/>
            <person name="Ambrose B.A."/>
            <person name="Ashton N.W."/>
            <person name="Axtell M.J."/>
            <person name="Barker E."/>
            <person name="Barker M.S."/>
            <person name="Bennetzen J.L."/>
            <person name="Bonawitz N.D."/>
            <person name="Chapple C."/>
            <person name="Cheng C."/>
            <person name="Correa L.G."/>
            <person name="Dacre M."/>
            <person name="DeBarry J."/>
            <person name="Dreyer I."/>
            <person name="Elias M."/>
            <person name="Engstrom E.M."/>
            <person name="Estelle M."/>
            <person name="Feng L."/>
            <person name="Finet C."/>
            <person name="Floyd S.K."/>
            <person name="Frommer W.B."/>
            <person name="Fujita T."/>
            <person name="Gramzow L."/>
            <person name="Gutensohn M."/>
            <person name="Harholt J."/>
            <person name="Hattori M."/>
            <person name="Heyl A."/>
            <person name="Hirai T."/>
            <person name="Hiwatashi Y."/>
            <person name="Ishikawa M."/>
            <person name="Iwata M."/>
            <person name="Karol K.G."/>
            <person name="Koehler B."/>
            <person name="Kolukisaoglu U."/>
            <person name="Kubo M."/>
            <person name="Kurata T."/>
            <person name="Lalonde S."/>
            <person name="Li K."/>
            <person name="Li Y."/>
            <person name="Litt A."/>
            <person name="Lyons E."/>
            <person name="Manning G."/>
            <person name="Maruyama T."/>
            <person name="Michael T.P."/>
            <person name="Mikami K."/>
            <person name="Miyazaki S."/>
            <person name="Morinaga S."/>
            <person name="Murata T."/>
            <person name="Mueller-Roeber B."/>
            <person name="Nelson D.R."/>
            <person name="Obara M."/>
            <person name="Oguri Y."/>
            <person name="Olmstead R.G."/>
            <person name="Onodera N."/>
            <person name="Petersen B.L."/>
            <person name="Pils B."/>
            <person name="Prigge M."/>
            <person name="Rensing S.A."/>
            <person name="Riano-Pachon D.M."/>
            <person name="Roberts A.W."/>
            <person name="Sato Y."/>
            <person name="Scheller H.V."/>
            <person name="Schulz B."/>
            <person name="Schulz C."/>
            <person name="Shakirov E.V."/>
            <person name="Shibagaki N."/>
            <person name="Shinohara N."/>
            <person name="Shippen D.E."/>
            <person name="Soerensen I."/>
            <person name="Sotooka R."/>
            <person name="Sugimoto N."/>
            <person name="Sugita M."/>
            <person name="Sumikawa N."/>
            <person name="Tanurdzic M."/>
            <person name="Theissen G."/>
            <person name="Ulvskov P."/>
            <person name="Wakazuki S."/>
            <person name="Weng J.K."/>
            <person name="Willats W.W."/>
            <person name="Wipf D."/>
            <person name="Wolf P.G."/>
            <person name="Yang L."/>
            <person name="Zimmer A.D."/>
            <person name="Zhu Q."/>
            <person name="Mitros T."/>
            <person name="Hellsten U."/>
            <person name="Loque D."/>
            <person name="Otillar R."/>
            <person name="Salamov A."/>
            <person name="Schmutz J."/>
            <person name="Shapiro H."/>
            <person name="Lindquist E."/>
            <person name="Lucas S."/>
            <person name="Rokhsar D."/>
            <person name="Grigoriev I.V."/>
        </authorList>
    </citation>
    <scope>NUCLEOTIDE SEQUENCE [LARGE SCALE GENOMIC DNA]</scope>
</reference>
<dbReference type="AlphaFoldDB" id="D8RGK8"/>
<sequence length="378" mass="41867">MEDKPKRTKKVEEPKLPASRKGDVEEVADGAKAKPKKTKVVETEAKLLAPRKDLGSNEAIEAKPKPKRSRKVKGEEEKDSSVSGNGKEVTKAKSKGTKKVPVEEGMESELSAPGQRKTSKPRTQSAKKVEETVKDVGTVGLVAENSMELEKKVEKRPPKPGRQAAKKMELLDEAARIAGTDEFVENNLDSEISVPLVEESGASQQALDDAAKPQTTETVKVAETDNVVVEKDSKVAEPSPDQAKTQHENVVTAGAKQDGFLEVDDELKEFLMDRKLQQEQGADNCRKHQVPRVQDLIPGDSSEVGPDGEGYFDQKQWYSVIMQGVYDAQKRFPVDGQYNQQHHLAQIVIEQAFGLLKMKFICLIAIIFSQKCISRRYF</sequence>
<evidence type="ECO:0000313" key="2">
    <source>
        <dbReference type="EMBL" id="EFJ28373.1"/>
    </source>
</evidence>
<dbReference type="Gramene" id="EFJ28373">
    <property type="protein sequence ID" value="EFJ28373"/>
    <property type="gene ID" value="SELMODRAFT_411101"/>
</dbReference>
<keyword evidence="3" id="KW-1185">Reference proteome</keyword>
<protein>
    <submittedName>
        <fullName evidence="2">Uncharacterized protein</fullName>
    </submittedName>
</protein>
<dbReference type="HOGENOM" id="CLU_732362_0_0_1"/>
<feature type="region of interest" description="Disordered" evidence="1">
    <location>
        <begin position="1"/>
        <end position="132"/>
    </location>
</feature>